<evidence type="ECO:0000256" key="1">
    <source>
        <dbReference type="SAM" id="MobiDB-lite"/>
    </source>
</evidence>
<feature type="region of interest" description="Disordered" evidence="1">
    <location>
        <begin position="53"/>
        <end position="79"/>
    </location>
</feature>
<protein>
    <submittedName>
        <fullName evidence="2">Uncharacterized protein</fullName>
    </submittedName>
</protein>
<proteinExistence type="predicted"/>
<accession>J5TQD9</accession>
<dbReference type="VEuPathDB" id="FungiDB:A1Q1_06247"/>
<dbReference type="EMBL" id="ALBS01000032">
    <property type="protein sequence ID" value="EJT52141.1"/>
    <property type="molecule type" value="Genomic_DNA"/>
</dbReference>
<dbReference type="HOGENOM" id="CLU_2110658_0_0_1"/>
<gene>
    <name evidence="2" type="ORF">A1Q1_06247</name>
</gene>
<dbReference type="AlphaFoldDB" id="J5TQD9"/>
<sequence>MPFQDQGGNRTTMVEISPAEAQRTTAVLDQLRYYGVNVQHRTLGSEAGQVRLEITTGPPGETNPDVRRDGRIAIPTSDSAERQRICDEVISLSSKGAQLNCLLRDDIVYVGTGPV</sequence>
<comment type="caution">
    <text evidence="2">The sequence shown here is derived from an EMBL/GenBank/DDBJ whole genome shotgun (WGS) entry which is preliminary data.</text>
</comment>
<dbReference type="KEGG" id="tasa:A1Q1_06247"/>
<organism evidence="2 3">
    <name type="scientific">Trichosporon asahii var. asahii (strain ATCC 90039 / CBS 2479 / JCM 2466 / KCTC 7840 / NBRC 103889/ NCYC 2677 / UAMH 7654)</name>
    <name type="common">Yeast</name>
    <dbReference type="NCBI Taxonomy" id="1186058"/>
    <lineage>
        <taxon>Eukaryota</taxon>
        <taxon>Fungi</taxon>
        <taxon>Dikarya</taxon>
        <taxon>Basidiomycota</taxon>
        <taxon>Agaricomycotina</taxon>
        <taxon>Tremellomycetes</taxon>
        <taxon>Trichosporonales</taxon>
        <taxon>Trichosporonaceae</taxon>
        <taxon>Trichosporon</taxon>
    </lineage>
</organism>
<reference evidence="2 3" key="1">
    <citation type="journal article" date="2012" name="Eukaryot. Cell">
        <title>Draft genome sequence of CBS 2479, the standard type strain of Trichosporon asahii.</title>
        <authorList>
            <person name="Yang R.Y."/>
            <person name="Li H.T."/>
            <person name="Zhu H."/>
            <person name="Zhou G.P."/>
            <person name="Wang M."/>
            <person name="Wang L."/>
        </authorList>
    </citation>
    <scope>NUCLEOTIDE SEQUENCE [LARGE SCALE GENOMIC DNA]</scope>
    <source>
        <strain evidence="3">ATCC 90039 / CBS 2479 / JCM 2466 / KCTC 7840 / NCYC 2677 / UAMH 7654</strain>
    </source>
</reference>
<dbReference type="GeneID" id="25989759"/>
<dbReference type="Proteomes" id="UP000002748">
    <property type="component" value="Unassembled WGS sequence"/>
</dbReference>
<dbReference type="RefSeq" id="XP_014183326.1">
    <property type="nucleotide sequence ID" value="XM_014327851.1"/>
</dbReference>
<name>J5TQD9_TRIAS</name>
<evidence type="ECO:0000313" key="3">
    <source>
        <dbReference type="Proteomes" id="UP000002748"/>
    </source>
</evidence>
<evidence type="ECO:0000313" key="2">
    <source>
        <dbReference type="EMBL" id="EJT52141.1"/>
    </source>
</evidence>